<evidence type="ECO:0000313" key="1">
    <source>
        <dbReference type="EMBL" id="QPS09555.1"/>
    </source>
</evidence>
<dbReference type="Proteomes" id="UP000594778">
    <property type="component" value="Chromosome"/>
</dbReference>
<organism evidence="1 2">
    <name type="scientific">Delftia acidovorans</name>
    <name type="common">Pseudomonas acidovorans</name>
    <name type="synonym">Comamonas acidovorans</name>
    <dbReference type="NCBI Taxonomy" id="80866"/>
    <lineage>
        <taxon>Bacteria</taxon>
        <taxon>Pseudomonadati</taxon>
        <taxon>Pseudomonadota</taxon>
        <taxon>Betaproteobacteria</taxon>
        <taxon>Burkholderiales</taxon>
        <taxon>Comamonadaceae</taxon>
        <taxon>Delftia</taxon>
    </lineage>
</organism>
<gene>
    <name evidence="1" type="ORF">I6G66_05905</name>
</gene>
<proteinExistence type="predicted"/>
<sequence length="136" mass="14484">MNTTITLRPGESFTTSDGVIVRAQAAGAHADKGQQVSAGLLERARSLGVWVSPEVPTDLQLLLAASLHSLERKAVEDMLAPVLDSLPSIGTKLSTENLCDDSEFRKNLEAIGNMSDLASAVLRHFPNGHQGGKRPI</sequence>
<protein>
    <submittedName>
        <fullName evidence="1">Uncharacterized protein</fullName>
    </submittedName>
</protein>
<evidence type="ECO:0000313" key="2">
    <source>
        <dbReference type="Proteomes" id="UP000594778"/>
    </source>
</evidence>
<dbReference type="RefSeq" id="WP_197956424.1">
    <property type="nucleotide sequence ID" value="NZ_CP065668.1"/>
</dbReference>
<reference evidence="1 2" key="1">
    <citation type="submission" date="2020-12" db="EMBL/GenBank/DDBJ databases">
        <title>FDA dAtabase for Regulatory Grade micrObial Sequences (FDA-ARGOS): Supporting development and validation of Infectious Disease Dx tests.</title>
        <authorList>
            <person name="Sproer C."/>
            <person name="Gronow S."/>
            <person name="Severitt S."/>
            <person name="Schroder I."/>
            <person name="Tallon L."/>
            <person name="Sadzewicz L."/>
            <person name="Zhao X."/>
            <person name="Boylan J."/>
            <person name="Ott S."/>
            <person name="Bowen H."/>
            <person name="Vavikolanu K."/>
            <person name="Mehta A."/>
            <person name="Aluvathingal J."/>
            <person name="Nadendla S."/>
            <person name="Lowell S."/>
            <person name="Myers T."/>
            <person name="Yan Y."/>
            <person name="Sichtig H."/>
        </authorList>
    </citation>
    <scope>NUCLEOTIDE SEQUENCE [LARGE SCALE GENOMIC DNA]</scope>
    <source>
        <strain evidence="1 2">FDAARGOS_909</strain>
    </source>
</reference>
<name>A0A7T2S5Z4_DELAC</name>
<dbReference type="EMBL" id="CP065668">
    <property type="protein sequence ID" value="QPS09555.1"/>
    <property type="molecule type" value="Genomic_DNA"/>
</dbReference>
<accession>A0A7T2S5Z4</accession>
<dbReference type="AlphaFoldDB" id="A0A7T2S5Z4"/>